<accession>A0A2C9LKH0</accession>
<feature type="region of interest" description="Disordered" evidence="1">
    <location>
        <begin position="33"/>
        <end position="57"/>
    </location>
</feature>
<dbReference type="AlphaFoldDB" id="A0A2C9LKH0"/>
<organism evidence="2 3">
    <name type="scientific">Biomphalaria glabrata</name>
    <name type="common">Bloodfluke planorb</name>
    <name type="synonym">Freshwater snail</name>
    <dbReference type="NCBI Taxonomy" id="6526"/>
    <lineage>
        <taxon>Eukaryota</taxon>
        <taxon>Metazoa</taxon>
        <taxon>Spiralia</taxon>
        <taxon>Lophotrochozoa</taxon>
        <taxon>Mollusca</taxon>
        <taxon>Gastropoda</taxon>
        <taxon>Heterobranchia</taxon>
        <taxon>Euthyneura</taxon>
        <taxon>Panpulmonata</taxon>
        <taxon>Hygrophila</taxon>
        <taxon>Lymnaeoidea</taxon>
        <taxon>Planorbidae</taxon>
        <taxon>Biomphalaria</taxon>
    </lineage>
</organism>
<feature type="region of interest" description="Disordered" evidence="1">
    <location>
        <begin position="769"/>
        <end position="816"/>
    </location>
</feature>
<dbReference type="OrthoDB" id="10021598at2759"/>
<dbReference type="VEuPathDB" id="VectorBase:BGLAX_052805"/>
<feature type="region of interest" description="Disordered" evidence="1">
    <location>
        <begin position="730"/>
        <end position="749"/>
    </location>
</feature>
<evidence type="ECO:0000256" key="1">
    <source>
        <dbReference type="SAM" id="MobiDB-lite"/>
    </source>
</evidence>
<feature type="compositionally biased region" description="Polar residues" evidence="1">
    <location>
        <begin position="217"/>
        <end position="234"/>
    </location>
</feature>
<dbReference type="KEGG" id="bgt:106073134"/>
<dbReference type="PANTHER" id="PTHR36696:SF1">
    <property type="entry name" value="EF-HAND DOMAIN-CONTAINING PROTEIN"/>
    <property type="match status" value="1"/>
</dbReference>
<evidence type="ECO:0000313" key="3">
    <source>
        <dbReference type="Proteomes" id="UP000076420"/>
    </source>
</evidence>
<dbReference type="STRING" id="6526.A0A2C9LKH0"/>
<dbReference type="VEuPathDB" id="VectorBase:BGLB032133"/>
<feature type="compositionally biased region" description="Basic and acidic residues" evidence="1">
    <location>
        <begin position="805"/>
        <end position="815"/>
    </location>
</feature>
<protein>
    <submittedName>
        <fullName evidence="2">Uncharacterized protein</fullName>
    </submittedName>
</protein>
<evidence type="ECO:0000313" key="2">
    <source>
        <dbReference type="EnsemblMetazoa" id="BGLB032133-PA"/>
    </source>
</evidence>
<dbReference type="PANTHER" id="PTHR36696">
    <property type="entry name" value="AGAP012002-PA"/>
    <property type="match status" value="1"/>
</dbReference>
<dbReference type="Proteomes" id="UP000076420">
    <property type="component" value="Unassembled WGS sequence"/>
</dbReference>
<dbReference type="EnsemblMetazoa" id="BGLB032133-RA">
    <property type="protein sequence ID" value="BGLB032133-PA"/>
    <property type="gene ID" value="BGLB032133"/>
</dbReference>
<feature type="compositionally biased region" description="Basic residues" evidence="1">
    <location>
        <begin position="782"/>
        <end position="804"/>
    </location>
</feature>
<gene>
    <name evidence="2" type="primary">106073134</name>
</gene>
<sequence>MLSSDVPWLSDGYRVKLSHRQSIVQGLKKAANAIRSSSSERSGMTRPKSGRFSRVTSMGNSDTCKFRVCRQDFGQVENMNTSVEHMQSSTSAATLPKSSSSQYLYRNPASQPMKISGVLSRSNCSLNYINSDLRPSSASDHITRPLGRPRSAWSNADRVIRRKTRSSSLDQASRCLPTQMYPYDEEMGTERELALQTYVQMYDAINDSITNDEKCQKSGTTGYRKSKPDQNTHNSSAIELHQDHENQMSGSHKNKSDWDIHESSYCHKDEIETNIDAKSAVLVTTASTSYKECKDNDLRNSINDVKTDDGLKSLDEVKGSSKLKASDELNSIDELKASDELSSINELKASDELNSINELKGSDELNSIDELKGSDELKSIDEIKVSDELNASIDTIFTNELQNSDEEIFAKALEASYDDSKTSVVEENITNNYRILHMNASDKLKEPVQPKTSEVNSANSELSTSTELAATSVKPLHSSETATTKDEVLSTESLDLRSQTSNFLDKRCTCNRPSYMVQGPDMPNSLHCKGTPIDLKVRPRNMLCADFLKRPYSGQARSRSQVKQYIDSHRPQTAPVTRQDLQSFTAFKQHAYLPHYCHFVRGITLKGRGGGGDHEDEADDGYITNSEPSPLGSDIDLLRRSGRLRSGHVNSRSSSPIEQDNEPVSQMSRLSVGVDSGVSTSRQDLSCVGPDSGVFTGRLDLTYAETEGRKDLTSEKSVAEVESYETWDAHRPPIRIPSPDIEPVESSRNKIDEMADIVRELTTKTTKDVARAELTSATSRRLCPKKGKSSGTRGRKRRGKKKKHGDGSNQEKDGGESTLIADLKDGQFPQADGDALTAVNLNVPDLPSVNGGKQGKQSKGTHTKKNKTQIAAPVKIEKMKEAPPPPVYNFYDFGDLTDTKPDEMESAVPNVVPIPANLNDRMVLTLQSSRFELPMDMRELENLTPQDYLKKYCVVTPRRKLLYTKTFQDYRDKKGFILGKSSLCSALTCVLINSMDNDQAEQLCDLLEVDDKTEVDFDLFSGIAALAERILYPYFVTAETWDRTEFQKEMIECADFCALEWKLRGVNVSNQVKKILKSL</sequence>
<reference evidence="2" key="1">
    <citation type="submission" date="2020-05" db="UniProtKB">
        <authorList>
            <consortium name="EnsemblMetazoa"/>
        </authorList>
    </citation>
    <scope>IDENTIFICATION</scope>
    <source>
        <strain evidence="2">BB02</strain>
    </source>
</reference>
<feature type="region of interest" description="Disordered" evidence="1">
    <location>
        <begin position="608"/>
        <end position="667"/>
    </location>
</feature>
<feature type="compositionally biased region" description="Polar residues" evidence="1">
    <location>
        <begin position="648"/>
        <end position="667"/>
    </location>
</feature>
<name>A0A2C9LKH0_BIOGL</name>
<dbReference type="RefSeq" id="XP_013089064.2">
    <property type="nucleotide sequence ID" value="XM_013233610.2"/>
</dbReference>
<feature type="compositionally biased region" description="Polar residues" evidence="1">
    <location>
        <begin position="450"/>
        <end position="469"/>
    </location>
</feature>
<proteinExistence type="predicted"/>
<feature type="region of interest" description="Disordered" evidence="1">
    <location>
        <begin position="846"/>
        <end position="867"/>
    </location>
</feature>
<feature type="region of interest" description="Disordered" evidence="1">
    <location>
        <begin position="212"/>
        <end position="234"/>
    </location>
</feature>
<feature type="region of interest" description="Disordered" evidence="1">
    <location>
        <begin position="444"/>
        <end position="485"/>
    </location>
</feature>